<keyword evidence="2" id="KW-1185">Reference proteome</keyword>
<organism evidence="1 2">
    <name type="scientific">Roseateles koreensis</name>
    <dbReference type="NCBI Taxonomy" id="2987526"/>
    <lineage>
        <taxon>Bacteria</taxon>
        <taxon>Pseudomonadati</taxon>
        <taxon>Pseudomonadota</taxon>
        <taxon>Betaproteobacteria</taxon>
        <taxon>Burkholderiales</taxon>
        <taxon>Sphaerotilaceae</taxon>
        <taxon>Roseateles</taxon>
    </lineage>
</organism>
<name>A0ABT5KL16_9BURK</name>
<protein>
    <submittedName>
        <fullName evidence="1">Uncharacterized protein</fullName>
    </submittedName>
</protein>
<gene>
    <name evidence="1" type="ORF">PRZ01_00220</name>
</gene>
<dbReference type="Proteomes" id="UP001219862">
    <property type="component" value="Unassembled WGS sequence"/>
</dbReference>
<dbReference type="EMBL" id="JAQQXS010000001">
    <property type="protein sequence ID" value="MDC8783615.1"/>
    <property type="molecule type" value="Genomic_DNA"/>
</dbReference>
<proteinExistence type="predicted"/>
<reference evidence="1 2" key="1">
    <citation type="submission" date="2022-10" db="EMBL/GenBank/DDBJ databases">
        <title>paucibacter sp. hw8 Genome sequencing.</title>
        <authorList>
            <person name="Park S."/>
        </authorList>
    </citation>
    <scope>NUCLEOTIDE SEQUENCE [LARGE SCALE GENOMIC DNA]</scope>
    <source>
        <strain evidence="2">hw8</strain>
    </source>
</reference>
<dbReference type="RefSeq" id="WP_273594744.1">
    <property type="nucleotide sequence ID" value="NZ_JAQQXS010000001.1"/>
</dbReference>
<evidence type="ECO:0000313" key="2">
    <source>
        <dbReference type="Proteomes" id="UP001219862"/>
    </source>
</evidence>
<evidence type="ECO:0000313" key="1">
    <source>
        <dbReference type="EMBL" id="MDC8783615.1"/>
    </source>
</evidence>
<accession>A0ABT5KL16</accession>
<sequence>MRDKREGDLDILDNAQASLRIFPSDAHPIALRSDFKKRPFPAKRVLIPFESEFSLEDMSKLIRGSMPRGMDEKWFIYFESTALHMHRSWTGFCIFRVHFALTSEGWFSRHIEANRHAGQYGSAGAAEDFRLVKDLLQMLVDVTRP</sequence>
<comment type="caution">
    <text evidence="1">The sequence shown here is derived from an EMBL/GenBank/DDBJ whole genome shotgun (WGS) entry which is preliminary data.</text>
</comment>